<keyword evidence="4" id="KW-0687">Ribonucleoprotein</keyword>
<protein>
    <submittedName>
        <fullName evidence="4">Ribosomal protein S18 acetylase RimI-like enzyme</fullName>
    </submittedName>
</protein>
<name>A0A7Z0C481_9ACTN</name>
<evidence type="ECO:0000313" key="5">
    <source>
        <dbReference type="Proteomes" id="UP000537326"/>
    </source>
</evidence>
<dbReference type="CDD" id="cd04301">
    <property type="entry name" value="NAT_SF"/>
    <property type="match status" value="1"/>
</dbReference>
<keyword evidence="4" id="KW-0689">Ribosomal protein</keyword>
<keyword evidence="2" id="KW-0012">Acyltransferase</keyword>
<dbReference type="InterPro" id="IPR016181">
    <property type="entry name" value="Acyl_CoA_acyltransferase"/>
</dbReference>
<feature type="domain" description="N-acetyltransferase" evidence="3">
    <location>
        <begin position="10"/>
        <end position="167"/>
    </location>
</feature>
<dbReference type="GO" id="GO:0016747">
    <property type="term" value="F:acyltransferase activity, transferring groups other than amino-acyl groups"/>
    <property type="evidence" value="ECO:0007669"/>
    <property type="project" value="InterPro"/>
</dbReference>
<keyword evidence="5" id="KW-1185">Reference proteome</keyword>
<dbReference type="GO" id="GO:0005840">
    <property type="term" value="C:ribosome"/>
    <property type="evidence" value="ECO:0007669"/>
    <property type="project" value="UniProtKB-KW"/>
</dbReference>
<dbReference type="EMBL" id="JACBZI010000001">
    <property type="protein sequence ID" value="NYI11903.1"/>
    <property type="molecule type" value="Genomic_DNA"/>
</dbReference>
<dbReference type="PROSITE" id="PS51186">
    <property type="entry name" value="GNAT"/>
    <property type="match status" value="1"/>
</dbReference>
<evidence type="ECO:0000313" key="4">
    <source>
        <dbReference type="EMBL" id="NYI11903.1"/>
    </source>
</evidence>
<dbReference type="AlphaFoldDB" id="A0A7Z0C481"/>
<gene>
    <name evidence="4" type="ORF">BKA05_003418</name>
</gene>
<proteinExistence type="predicted"/>
<keyword evidence="1" id="KW-0808">Transferase</keyword>
<dbReference type="RefSeq" id="WP_179532527.1">
    <property type="nucleotide sequence ID" value="NZ_BAAAPP010000019.1"/>
</dbReference>
<comment type="caution">
    <text evidence="4">The sequence shown here is derived from an EMBL/GenBank/DDBJ whole genome shotgun (WGS) entry which is preliminary data.</text>
</comment>
<reference evidence="4 5" key="1">
    <citation type="submission" date="2020-07" db="EMBL/GenBank/DDBJ databases">
        <title>Sequencing the genomes of 1000 actinobacteria strains.</title>
        <authorList>
            <person name="Klenk H.-P."/>
        </authorList>
    </citation>
    <scope>NUCLEOTIDE SEQUENCE [LARGE SCALE GENOMIC DNA]</scope>
    <source>
        <strain evidence="4 5">DSM 18248</strain>
    </source>
</reference>
<dbReference type="InterPro" id="IPR050832">
    <property type="entry name" value="Bact_Acetyltransf"/>
</dbReference>
<dbReference type="SUPFAM" id="SSF55729">
    <property type="entry name" value="Acyl-CoA N-acyltransferases (Nat)"/>
    <property type="match status" value="1"/>
</dbReference>
<organism evidence="4 5">
    <name type="scientific">Nocardioides marinus</name>
    <dbReference type="NCBI Taxonomy" id="374514"/>
    <lineage>
        <taxon>Bacteria</taxon>
        <taxon>Bacillati</taxon>
        <taxon>Actinomycetota</taxon>
        <taxon>Actinomycetes</taxon>
        <taxon>Propionibacteriales</taxon>
        <taxon>Nocardioidaceae</taxon>
        <taxon>Nocardioides</taxon>
    </lineage>
</organism>
<dbReference type="Proteomes" id="UP000537326">
    <property type="component" value="Unassembled WGS sequence"/>
</dbReference>
<dbReference type="InterPro" id="IPR000182">
    <property type="entry name" value="GNAT_dom"/>
</dbReference>
<dbReference type="PANTHER" id="PTHR43877">
    <property type="entry name" value="AMINOALKYLPHOSPHONATE N-ACETYLTRANSFERASE-RELATED-RELATED"/>
    <property type="match status" value="1"/>
</dbReference>
<dbReference type="Gene3D" id="3.40.630.30">
    <property type="match status" value="1"/>
</dbReference>
<sequence>MSEDVPTDGSRVRVAVERDAEVLAGLLRDFNAEFDTPTDPVAQVAARFARLIGGPAGLALVAEEDGPGGPTAYGFALVTLRPSVYADGSVAVLDELYVRPDRRGGGTGTALVAAMRAELSARDCEEIQINVDSVDTGARRFYERLGFVNVERAEDGPMLCYIGPATP</sequence>
<dbReference type="Pfam" id="PF00583">
    <property type="entry name" value="Acetyltransf_1"/>
    <property type="match status" value="1"/>
</dbReference>
<evidence type="ECO:0000259" key="3">
    <source>
        <dbReference type="PROSITE" id="PS51186"/>
    </source>
</evidence>
<evidence type="ECO:0000256" key="2">
    <source>
        <dbReference type="ARBA" id="ARBA00023315"/>
    </source>
</evidence>
<accession>A0A7Z0C481</accession>
<evidence type="ECO:0000256" key="1">
    <source>
        <dbReference type="ARBA" id="ARBA00022679"/>
    </source>
</evidence>